<dbReference type="AlphaFoldDB" id="A0A2K0TK17"/>
<comment type="caution">
    <text evidence="2">The sequence shown here is derived from an EMBL/GenBank/DDBJ whole genome shotgun (WGS) entry which is preliminary data.</text>
</comment>
<evidence type="ECO:0000256" key="1">
    <source>
        <dbReference type="SAM" id="MobiDB-lite"/>
    </source>
</evidence>
<dbReference type="OrthoDB" id="4848529at2759"/>
<dbReference type="Proteomes" id="UP000236546">
    <property type="component" value="Unassembled WGS sequence"/>
</dbReference>
<protein>
    <submittedName>
        <fullName evidence="2">Uncharacterized protein</fullName>
    </submittedName>
</protein>
<feature type="compositionally biased region" description="Basic residues" evidence="1">
    <location>
        <begin position="79"/>
        <end position="91"/>
    </location>
</feature>
<name>A0A2K0TK17_9HYPO</name>
<proteinExistence type="predicted"/>
<reference evidence="2 3" key="1">
    <citation type="submission" date="2017-02" db="EMBL/GenBank/DDBJ databases">
        <title>Genomes of Trichoderma spp. with biocontrol activity.</title>
        <authorList>
            <person name="Gardiner D."/>
            <person name="Kazan K."/>
            <person name="Vos C."/>
            <person name="Harvey P."/>
        </authorList>
    </citation>
    <scope>NUCLEOTIDE SEQUENCE [LARGE SCALE GENOMIC DNA]</scope>
    <source>
        <strain evidence="2 3">A5MH</strain>
    </source>
</reference>
<organism evidence="2 3">
    <name type="scientific">Trichoderma gamsii</name>
    <dbReference type="NCBI Taxonomy" id="398673"/>
    <lineage>
        <taxon>Eukaryota</taxon>
        <taxon>Fungi</taxon>
        <taxon>Dikarya</taxon>
        <taxon>Ascomycota</taxon>
        <taxon>Pezizomycotina</taxon>
        <taxon>Sordariomycetes</taxon>
        <taxon>Hypocreomycetidae</taxon>
        <taxon>Hypocreales</taxon>
        <taxon>Hypocreaceae</taxon>
        <taxon>Trichoderma</taxon>
    </lineage>
</organism>
<sequence>MDPETPEKSGVIWTEAAKYQLLLRIIAQLREDGRTIKWDKINFPGRNVKSMQNIWTRINKQIADLDTQENNGEPTPVKTPRKKGQPKKKAPKGTDFGAGAVDDDFDIKQELLKKRGAEDLDDEEPTAAIKKAKVKSEANGNLRVKKENAKEY</sequence>
<dbReference type="EMBL" id="MTYH01000023">
    <property type="protein sequence ID" value="PNP45878.1"/>
    <property type="molecule type" value="Genomic_DNA"/>
</dbReference>
<gene>
    <name evidence="2" type="ORF">TGAMA5MH_02618</name>
</gene>
<feature type="region of interest" description="Disordered" evidence="1">
    <location>
        <begin position="113"/>
        <end position="152"/>
    </location>
</feature>
<evidence type="ECO:0000313" key="2">
    <source>
        <dbReference type="EMBL" id="PNP45878.1"/>
    </source>
</evidence>
<feature type="region of interest" description="Disordered" evidence="1">
    <location>
        <begin position="62"/>
        <end position="101"/>
    </location>
</feature>
<evidence type="ECO:0000313" key="3">
    <source>
        <dbReference type="Proteomes" id="UP000236546"/>
    </source>
</evidence>
<accession>A0A2K0TK17</accession>